<evidence type="ECO:0000313" key="6">
    <source>
        <dbReference type="Proteomes" id="UP000318946"/>
    </source>
</evidence>
<reference evidence="6" key="1">
    <citation type="submission" date="2019-06" db="EMBL/GenBank/DDBJ databases">
        <title>Alistipes onderdonkii subsp. vulgaris subsp. nov., Alistipes dispar sp. nov. and Alistipes communis sp. nov., isolated from human faeces, and creation of Alistipes onderdonkii subsp. onderdonkii subsp. nov.</title>
        <authorList>
            <person name="Sakamoto M."/>
            <person name="Ikeyama N."/>
            <person name="Ogata Y."/>
            <person name="Suda W."/>
            <person name="Iino T."/>
            <person name="Hattori M."/>
            <person name="Ohkuma M."/>
        </authorList>
    </citation>
    <scope>NUCLEOTIDE SEQUENCE [LARGE SCALE GENOMIC DNA]</scope>
    <source>
        <strain evidence="6">5CBH24</strain>
    </source>
</reference>
<feature type="chain" id="PRO_5021381780" evidence="4">
    <location>
        <begin position="22"/>
        <end position="429"/>
    </location>
</feature>
<dbReference type="SUPFAM" id="SSF53254">
    <property type="entry name" value="Phosphoglycerate mutase-like"/>
    <property type="match status" value="1"/>
</dbReference>
<organism evidence="5 6">
    <name type="scientific">Alistipes communis</name>
    <dbReference type="NCBI Taxonomy" id="2585118"/>
    <lineage>
        <taxon>Bacteria</taxon>
        <taxon>Pseudomonadati</taxon>
        <taxon>Bacteroidota</taxon>
        <taxon>Bacteroidia</taxon>
        <taxon>Bacteroidales</taxon>
        <taxon>Rikenellaceae</taxon>
        <taxon>Alistipes</taxon>
    </lineage>
</organism>
<feature type="signal peptide" evidence="4">
    <location>
        <begin position="1"/>
        <end position="21"/>
    </location>
</feature>
<comment type="subcellular location">
    <subcellularLocation>
        <location evidence="1">Membrane</location>
    </subcellularLocation>
</comment>
<dbReference type="PANTHER" id="PTHR20963">
    <property type="entry name" value="MULTIPLE INOSITOL POLYPHOSPHATE PHOSPHATASE-RELATED"/>
    <property type="match status" value="1"/>
</dbReference>
<evidence type="ECO:0000256" key="1">
    <source>
        <dbReference type="ARBA" id="ARBA00004370"/>
    </source>
</evidence>
<dbReference type="AlphaFoldDB" id="A0A4Y1WTL9"/>
<dbReference type="KEGG" id="acou:A5CBH24_17560"/>
<dbReference type="PANTHER" id="PTHR20963:SF8">
    <property type="entry name" value="MULTIPLE INOSITOL POLYPHOSPHATE PHOSPHATASE 1"/>
    <property type="match status" value="1"/>
</dbReference>
<dbReference type="Proteomes" id="UP000318946">
    <property type="component" value="Chromosome"/>
</dbReference>
<evidence type="ECO:0000256" key="3">
    <source>
        <dbReference type="ARBA" id="ARBA00023136"/>
    </source>
</evidence>
<dbReference type="RefSeq" id="WP_141412896.1">
    <property type="nucleotide sequence ID" value="NZ_AP019735.1"/>
</dbReference>
<keyword evidence="6" id="KW-1185">Reference proteome</keyword>
<protein>
    <submittedName>
        <fullName evidence="5">Multiple inositol polyphosphate histidine phosphatase 1</fullName>
    </submittedName>
</protein>
<name>A0A4Y1WTL9_9BACT</name>
<dbReference type="GeneID" id="78342473"/>
<keyword evidence="3" id="KW-0472">Membrane</keyword>
<proteinExistence type="predicted"/>
<evidence type="ECO:0000256" key="4">
    <source>
        <dbReference type="SAM" id="SignalP"/>
    </source>
</evidence>
<sequence length="429" mass="49341">MKRQTILLLLSVLLLSGGAAAQSTKEQTLEDLNRTAALYYCYENHPRAAATPAPEGYEPFYISHYGRHGSRWHASESVYENPRAKLRKAAEAGKLTPLGEDALRRIEVVADDARHRYGDLSPRGVREHRGIAERMYCSFPEIFSTADGRLCRIRARSTLVPRCMLSMAAANERLKELNPAIDITREASKRYLDYMFRMTEANKIKKEIKQRIAELREREIDPSRFVRALVTDPSLVGNRKEQLRFMNDLYCVASVMQDVDYLDCSFYDLFTPDELYAFYAVRNYQMYLEEGPSAEFGHRALSDAVPLLRNFVAEADEAIATGALSASLRYGHDVNVIPLVGLMGIEGCDTRESDYRKVDQAWSCWRVTPMATNIQLVFFRRPDGGDVLVKFLFNERESRIRLESDLAPYYRWDDVKRYFDERIATQTRQ</sequence>
<dbReference type="EMBL" id="AP019735">
    <property type="protein sequence ID" value="BBL04443.1"/>
    <property type="molecule type" value="Genomic_DNA"/>
</dbReference>
<evidence type="ECO:0000313" key="5">
    <source>
        <dbReference type="EMBL" id="BBL04443.1"/>
    </source>
</evidence>
<dbReference type="InterPro" id="IPR029033">
    <property type="entry name" value="His_PPase_superfam"/>
</dbReference>
<evidence type="ECO:0000256" key="2">
    <source>
        <dbReference type="ARBA" id="ARBA00022729"/>
    </source>
</evidence>
<gene>
    <name evidence="5" type="ORF">A5CBH24_17560</name>
</gene>
<dbReference type="GO" id="GO:0016020">
    <property type="term" value="C:membrane"/>
    <property type="evidence" value="ECO:0007669"/>
    <property type="project" value="UniProtKB-SubCell"/>
</dbReference>
<dbReference type="OrthoDB" id="9770871at2"/>
<keyword evidence="2 4" id="KW-0732">Signal</keyword>
<accession>A0A4Y1WTL9</accession>
<dbReference type="Gene3D" id="3.40.50.1240">
    <property type="entry name" value="Phosphoglycerate mutase-like"/>
    <property type="match status" value="1"/>
</dbReference>